<dbReference type="OrthoDB" id="76453at2759"/>
<evidence type="ECO:0000256" key="5">
    <source>
        <dbReference type="ARBA" id="ARBA00023054"/>
    </source>
</evidence>
<keyword evidence="5 9" id="KW-0175">Coiled coil</keyword>
<feature type="coiled-coil region" evidence="9">
    <location>
        <begin position="162"/>
        <end position="210"/>
    </location>
</feature>
<evidence type="ECO:0000313" key="13">
    <source>
        <dbReference type="EMBL" id="NWS71436.1"/>
    </source>
</evidence>
<dbReference type="EMBL" id="VYZB01000227">
    <property type="protein sequence ID" value="NWS71436.1"/>
    <property type="molecule type" value="Genomic_DNA"/>
</dbReference>
<evidence type="ECO:0000256" key="4">
    <source>
        <dbReference type="ARBA" id="ARBA00022701"/>
    </source>
</evidence>
<evidence type="ECO:0000259" key="12">
    <source>
        <dbReference type="Pfam" id="PF14073"/>
    </source>
</evidence>
<evidence type="ECO:0000256" key="9">
    <source>
        <dbReference type="SAM" id="Coils"/>
    </source>
</evidence>
<dbReference type="Gene3D" id="1.20.58.90">
    <property type="match status" value="1"/>
</dbReference>
<keyword evidence="3" id="KW-0963">Cytoplasm</keyword>
<dbReference type="Pfam" id="PF14073">
    <property type="entry name" value="Cep57_CLD"/>
    <property type="match status" value="1"/>
</dbReference>
<evidence type="ECO:0000259" key="11">
    <source>
        <dbReference type="Pfam" id="PF06657"/>
    </source>
</evidence>
<gene>
    <name evidence="13" type="primary">Cep57l1</name>
    <name evidence="13" type="ORF">CROSUL_R12579</name>
</gene>
<dbReference type="AlphaFoldDB" id="A0A7K5HPY5"/>
<accession>A0A7K5HPY5</accession>
<feature type="domain" description="Cep57 centrosome localisation" evidence="12">
    <location>
        <begin position="48"/>
        <end position="225"/>
    </location>
</feature>
<sequence length="439" mass="49562">TDSESKNSFIGSFLQPPDKMLPEAFACIESKKLAAVGGDGLSLPSNQAVVAAVKTLQEKIHCLELEKSQAEDNLCHLSIAGAQYTKTLEHKSCKKDIACQELMQQRKDLNVQLNVAQSRCSLLDKQLDYMRKMASNAELEMKMVLGQQTQLQKEEDQNRLELHAKLEKLEMLEKECLKLTATQRIVEDKIKHLEEKLHEEEHQRKLIQDKTAQLLTEFEINGILMSSVTPENKPKKDNGKNKKTKKKNTTVKKVHLSQLHVMAGELPFVAGKVTTSGTSGRKVLSKSVSSSSIPPTATRSFSDLLLALQDELGQMSFEHQELLKQIQETQDSKVLEDLEWKMDCLLKQMEIKAEQISKLKKHQATVQKVKRKTQNLKQGAAHVKLKCGDEKEAKEIAVTVMESIPKSCPGQKSRNSLQMLKNVQKLQSTLKKDDIMWEQ</sequence>
<dbReference type="PANTHER" id="PTHR19336:SF10">
    <property type="entry name" value="CENTROSOMAL PROTEIN CEP57L1"/>
    <property type="match status" value="1"/>
</dbReference>
<dbReference type="InterPro" id="IPR051756">
    <property type="entry name" value="Centrosomal_MT-associated"/>
</dbReference>
<dbReference type="GO" id="GO:0042802">
    <property type="term" value="F:identical protein binding"/>
    <property type="evidence" value="ECO:0007669"/>
    <property type="project" value="InterPro"/>
</dbReference>
<name>A0A7K5HPY5_CROSL</name>
<feature type="coiled-coil region" evidence="9">
    <location>
        <begin position="335"/>
        <end position="372"/>
    </location>
</feature>
<dbReference type="GO" id="GO:0005813">
    <property type="term" value="C:centrosome"/>
    <property type="evidence" value="ECO:0007669"/>
    <property type="project" value="UniProtKB-SubCell"/>
</dbReference>
<evidence type="ECO:0000256" key="6">
    <source>
        <dbReference type="ARBA" id="ARBA00023212"/>
    </source>
</evidence>
<feature type="domain" description="Cep57 centrosome microtubule-binding" evidence="11">
    <location>
        <begin position="299"/>
        <end position="362"/>
    </location>
</feature>
<dbReference type="GO" id="GO:0005874">
    <property type="term" value="C:microtubule"/>
    <property type="evidence" value="ECO:0007669"/>
    <property type="project" value="UniProtKB-KW"/>
</dbReference>
<dbReference type="GO" id="GO:0008017">
    <property type="term" value="F:microtubule binding"/>
    <property type="evidence" value="ECO:0007669"/>
    <property type="project" value="InterPro"/>
</dbReference>
<evidence type="ECO:0000256" key="3">
    <source>
        <dbReference type="ARBA" id="ARBA00022490"/>
    </source>
</evidence>
<dbReference type="Pfam" id="PF06657">
    <property type="entry name" value="Cep57_MT_bd"/>
    <property type="match status" value="1"/>
</dbReference>
<keyword evidence="6" id="KW-0206">Cytoskeleton</keyword>
<dbReference type="InterPro" id="IPR025913">
    <property type="entry name" value="Cep57_CLD"/>
</dbReference>
<feature type="region of interest" description="Disordered" evidence="10">
    <location>
        <begin position="226"/>
        <end position="248"/>
    </location>
</feature>
<organism evidence="13 14">
    <name type="scientific">Crotophaga sulcirostris</name>
    <name type="common">Groove-billed ani</name>
    <dbReference type="NCBI Taxonomy" id="33598"/>
    <lineage>
        <taxon>Eukaryota</taxon>
        <taxon>Metazoa</taxon>
        <taxon>Chordata</taxon>
        <taxon>Craniata</taxon>
        <taxon>Vertebrata</taxon>
        <taxon>Euteleostomi</taxon>
        <taxon>Archelosauria</taxon>
        <taxon>Archosauria</taxon>
        <taxon>Dinosauria</taxon>
        <taxon>Saurischia</taxon>
        <taxon>Theropoda</taxon>
        <taxon>Coelurosauria</taxon>
        <taxon>Aves</taxon>
        <taxon>Neognathae</taxon>
        <taxon>Neoaves</taxon>
        <taxon>Otidimorphae</taxon>
        <taxon>Cuculiformes</taxon>
        <taxon>Crotophagidae</taxon>
        <taxon>Crotophaga</taxon>
    </lineage>
</organism>
<evidence type="ECO:0000256" key="2">
    <source>
        <dbReference type="ARBA" id="ARBA00008179"/>
    </source>
</evidence>
<comment type="similarity">
    <text evidence="2">Belongs to the translokin family.</text>
</comment>
<dbReference type="PANTHER" id="PTHR19336">
    <property type="entry name" value="UNCHARACTERIZED DUF1167"/>
    <property type="match status" value="1"/>
</dbReference>
<dbReference type="InterPro" id="IPR024957">
    <property type="entry name" value="Cep57_MT-bd_dom"/>
</dbReference>
<evidence type="ECO:0000256" key="10">
    <source>
        <dbReference type="SAM" id="MobiDB-lite"/>
    </source>
</evidence>
<protein>
    <recommendedName>
        <fullName evidence="7">Centrosomal protein 57kDa-like protein 1</fullName>
    </recommendedName>
    <alternativeName>
        <fullName evidence="8">Cep57-related protein</fullName>
    </alternativeName>
</protein>
<proteinExistence type="inferred from homology"/>
<reference evidence="13 14" key="1">
    <citation type="submission" date="2019-09" db="EMBL/GenBank/DDBJ databases">
        <title>Bird 10,000 Genomes (B10K) Project - Family phase.</title>
        <authorList>
            <person name="Zhang G."/>
        </authorList>
    </citation>
    <scope>NUCLEOTIDE SEQUENCE [LARGE SCALE GENOMIC DNA]</scope>
    <source>
        <strain evidence="13">B10K-DU-003-44</strain>
        <tissue evidence="13">Muscle</tissue>
    </source>
</reference>
<evidence type="ECO:0000256" key="7">
    <source>
        <dbReference type="ARBA" id="ARBA00041218"/>
    </source>
</evidence>
<comment type="caution">
    <text evidence="13">The sequence shown here is derived from an EMBL/GenBank/DDBJ whole genome shotgun (WGS) entry which is preliminary data.</text>
</comment>
<keyword evidence="14" id="KW-1185">Reference proteome</keyword>
<dbReference type="Proteomes" id="UP000549499">
    <property type="component" value="Unassembled WGS sequence"/>
</dbReference>
<keyword evidence="4" id="KW-0493">Microtubule</keyword>
<feature type="non-terminal residue" evidence="13">
    <location>
        <position position="439"/>
    </location>
</feature>
<comment type="subcellular location">
    <subcellularLocation>
        <location evidence="1">Cytoplasm</location>
        <location evidence="1">Cytoskeleton</location>
        <location evidence="1">Microtubule organizing center</location>
        <location evidence="1">Centrosome</location>
    </subcellularLocation>
</comment>
<evidence type="ECO:0000256" key="8">
    <source>
        <dbReference type="ARBA" id="ARBA00042578"/>
    </source>
</evidence>
<evidence type="ECO:0000313" key="14">
    <source>
        <dbReference type="Proteomes" id="UP000549499"/>
    </source>
</evidence>
<evidence type="ECO:0000256" key="1">
    <source>
        <dbReference type="ARBA" id="ARBA00004300"/>
    </source>
</evidence>
<dbReference type="GO" id="GO:0043015">
    <property type="term" value="F:gamma-tubulin binding"/>
    <property type="evidence" value="ECO:0007669"/>
    <property type="project" value="InterPro"/>
</dbReference>
<feature type="non-terminal residue" evidence="13">
    <location>
        <position position="1"/>
    </location>
</feature>